<dbReference type="PANTHER" id="PTHR12960">
    <property type="entry name" value="GLE-1-RELATED"/>
    <property type="match status" value="1"/>
</dbReference>
<dbReference type="GO" id="GO:0005643">
    <property type="term" value="C:nuclear pore"/>
    <property type="evidence" value="ECO:0007669"/>
    <property type="project" value="UniProtKB-SubCell"/>
</dbReference>
<dbReference type="EnsemblPlants" id="KEH22212">
    <property type="protein sequence ID" value="KEH22212"/>
    <property type="gene ID" value="MTR_7g034350"/>
</dbReference>
<evidence type="ECO:0000256" key="1">
    <source>
        <dbReference type="ARBA" id="ARBA00004567"/>
    </source>
</evidence>
<accession>A0A072TXP6</accession>
<dbReference type="InterPro" id="IPR012476">
    <property type="entry name" value="GLE1"/>
</dbReference>
<sequence length="168" mass="19533">MEAVPYAMDIILAELHKACLYTVPKHMVYKESIFQSKEAYFRSIGYQSDGENLEECTKNYLDQLKSYMKLYGALVQMAGFALYKRYKSQFLKMLKIISDNFLVDLKSRTVPELNYVELQTCIEEKKFLQVPKGRSMQSKPLSRGILPFMHGDAFSIHNSNNLYTIHFS</sequence>
<dbReference type="InterPro" id="IPR038506">
    <property type="entry name" value="GLE1-like_sf"/>
</dbReference>
<keyword evidence="6" id="KW-0811">Translocation</keyword>
<evidence type="ECO:0000256" key="10">
    <source>
        <dbReference type="ARBA" id="ARBA00029983"/>
    </source>
</evidence>
<keyword evidence="7" id="KW-0906">Nuclear pore complex</keyword>
<organism evidence="11 13">
    <name type="scientific">Medicago truncatula</name>
    <name type="common">Barrel medic</name>
    <name type="synonym">Medicago tribuloides</name>
    <dbReference type="NCBI Taxonomy" id="3880"/>
    <lineage>
        <taxon>Eukaryota</taxon>
        <taxon>Viridiplantae</taxon>
        <taxon>Streptophyta</taxon>
        <taxon>Embryophyta</taxon>
        <taxon>Tracheophyta</taxon>
        <taxon>Spermatophyta</taxon>
        <taxon>Magnoliopsida</taxon>
        <taxon>eudicotyledons</taxon>
        <taxon>Gunneridae</taxon>
        <taxon>Pentapetalae</taxon>
        <taxon>rosids</taxon>
        <taxon>fabids</taxon>
        <taxon>Fabales</taxon>
        <taxon>Fabaceae</taxon>
        <taxon>Papilionoideae</taxon>
        <taxon>50 kb inversion clade</taxon>
        <taxon>NPAAA clade</taxon>
        <taxon>Hologalegina</taxon>
        <taxon>IRL clade</taxon>
        <taxon>Trifolieae</taxon>
        <taxon>Medicago</taxon>
    </lineage>
</organism>
<dbReference type="AlphaFoldDB" id="A0A072TXP6"/>
<dbReference type="HOGENOM" id="CLU_1588925_0_0_1"/>
<evidence type="ECO:0000256" key="3">
    <source>
        <dbReference type="ARBA" id="ARBA00022448"/>
    </source>
</evidence>
<evidence type="ECO:0000256" key="8">
    <source>
        <dbReference type="ARBA" id="ARBA00023242"/>
    </source>
</evidence>
<keyword evidence="13" id="KW-1185">Reference proteome</keyword>
<evidence type="ECO:0000313" key="11">
    <source>
        <dbReference type="EMBL" id="KEH22212.1"/>
    </source>
</evidence>
<proteinExistence type="inferred from homology"/>
<comment type="similarity">
    <text evidence="2">Belongs to the GLE1 family.</text>
</comment>
<evidence type="ECO:0000256" key="5">
    <source>
        <dbReference type="ARBA" id="ARBA00022927"/>
    </source>
</evidence>
<comment type="subcellular location">
    <subcellularLocation>
        <location evidence="1">Nucleus</location>
        <location evidence="1">Nuclear pore complex</location>
    </subcellularLocation>
</comment>
<keyword evidence="4" id="KW-0509">mRNA transport</keyword>
<dbReference type="STRING" id="3880.A0A072TXP6"/>
<evidence type="ECO:0000313" key="13">
    <source>
        <dbReference type="Proteomes" id="UP000002051"/>
    </source>
</evidence>
<dbReference type="PANTHER" id="PTHR12960:SF0">
    <property type="entry name" value="MRNA EXPORT FACTOR GLE1"/>
    <property type="match status" value="1"/>
</dbReference>
<evidence type="ECO:0000313" key="12">
    <source>
        <dbReference type="EnsemblPlants" id="KEH22212"/>
    </source>
</evidence>
<keyword evidence="8" id="KW-0539">Nucleus</keyword>
<evidence type="ECO:0000256" key="6">
    <source>
        <dbReference type="ARBA" id="ARBA00023010"/>
    </source>
</evidence>
<dbReference type="GO" id="GO:0016973">
    <property type="term" value="P:poly(A)+ mRNA export from nucleus"/>
    <property type="evidence" value="ECO:0007669"/>
    <property type="project" value="InterPro"/>
</dbReference>
<dbReference type="Pfam" id="PF07817">
    <property type="entry name" value="GLE1"/>
    <property type="match status" value="1"/>
</dbReference>
<keyword evidence="5" id="KW-0653">Protein transport</keyword>
<reference evidence="11 13" key="2">
    <citation type="journal article" date="2014" name="BMC Genomics">
        <title>An improved genome release (version Mt4.0) for the model legume Medicago truncatula.</title>
        <authorList>
            <person name="Tang H."/>
            <person name="Krishnakumar V."/>
            <person name="Bidwell S."/>
            <person name="Rosen B."/>
            <person name="Chan A."/>
            <person name="Zhou S."/>
            <person name="Gentzbittel L."/>
            <person name="Childs K.L."/>
            <person name="Yandell M."/>
            <person name="Gundlach H."/>
            <person name="Mayer K.F."/>
            <person name="Schwartz D.C."/>
            <person name="Town C.D."/>
        </authorList>
    </citation>
    <scope>GENOME REANNOTATION</scope>
    <source>
        <strain evidence="11">A17</strain>
        <strain evidence="12 13">cv. Jemalong A17</strain>
    </source>
</reference>
<evidence type="ECO:0000256" key="2">
    <source>
        <dbReference type="ARBA" id="ARBA00011056"/>
    </source>
</evidence>
<reference evidence="12" key="3">
    <citation type="submission" date="2015-04" db="UniProtKB">
        <authorList>
            <consortium name="EnsemblPlants"/>
        </authorList>
    </citation>
    <scope>IDENTIFICATION</scope>
    <source>
        <strain evidence="12">cv. Jemalong A17</strain>
    </source>
</reference>
<name>A0A072TXP6_MEDTR</name>
<evidence type="ECO:0000256" key="4">
    <source>
        <dbReference type="ARBA" id="ARBA00022816"/>
    </source>
</evidence>
<reference evidence="11 13" key="1">
    <citation type="journal article" date="2011" name="Nature">
        <title>The Medicago genome provides insight into the evolution of rhizobial symbioses.</title>
        <authorList>
            <person name="Young N.D."/>
            <person name="Debelle F."/>
            <person name="Oldroyd G.E."/>
            <person name="Geurts R."/>
            <person name="Cannon S.B."/>
            <person name="Udvardi M.K."/>
            <person name="Benedito V.A."/>
            <person name="Mayer K.F."/>
            <person name="Gouzy J."/>
            <person name="Schoof H."/>
            <person name="Van de Peer Y."/>
            <person name="Proost S."/>
            <person name="Cook D.R."/>
            <person name="Meyers B.C."/>
            <person name="Spannagl M."/>
            <person name="Cheung F."/>
            <person name="De Mita S."/>
            <person name="Krishnakumar V."/>
            <person name="Gundlach H."/>
            <person name="Zhou S."/>
            <person name="Mudge J."/>
            <person name="Bharti A.K."/>
            <person name="Murray J.D."/>
            <person name="Naoumkina M.A."/>
            <person name="Rosen B."/>
            <person name="Silverstein K.A."/>
            <person name="Tang H."/>
            <person name="Rombauts S."/>
            <person name="Zhao P.X."/>
            <person name="Zhou P."/>
            <person name="Barbe V."/>
            <person name="Bardou P."/>
            <person name="Bechner M."/>
            <person name="Bellec A."/>
            <person name="Berger A."/>
            <person name="Berges H."/>
            <person name="Bidwell S."/>
            <person name="Bisseling T."/>
            <person name="Choisne N."/>
            <person name="Couloux A."/>
            <person name="Denny R."/>
            <person name="Deshpande S."/>
            <person name="Dai X."/>
            <person name="Doyle J.J."/>
            <person name="Dudez A.M."/>
            <person name="Farmer A.D."/>
            <person name="Fouteau S."/>
            <person name="Franken C."/>
            <person name="Gibelin C."/>
            <person name="Gish J."/>
            <person name="Goldstein S."/>
            <person name="Gonzalez A.J."/>
            <person name="Green P.J."/>
            <person name="Hallab A."/>
            <person name="Hartog M."/>
            <person name="Hua A."/>
            <person name="Humphray S.J."/>
            <person name="Jeong D.H."/>
            <person name="Jing Y."/>
            <person name="Jocker A."/>
            <person name="Kenton S.M."/>
            <person name="Kim D.J."/>
            <person name="Klee K."/>
            <person name="Lai H."/>
            <person name="Lang C."/>
            <person name="Lin S."/>
            <person name="Macmil S.L."/>
            <person name="Magdelenat G."/>
            <person name="Matthews L."/>
            <person name="McCorrison J."/>
            <person name="Monaghan E.L."/>
            <person name="Mun J.H."/>
            <person name="Najar F.Z."/>
            <person name="Nicholson C."/>
            <person name="Noirot C."/>
            <person name="O'Bleness M."/>
            <person name="Paule C.R."/>
            <person name="Poulain J."/>
            <person name="Prion F."/>
            <person name="Qin B."/>
            <person name="Qu C."/>
            <person name="Retzel E.F."/>
            <person name="Riddle C."/>
            <person name="Sallet E."/>
            <person name="Samain S."/>
            <person name="Samson N."/>
            <person name="Sanders I."/>
            <person name="Saurat O."/>
            <person name="Scarpelli C."/>
            <person name="Schiex T."/>
            <person name="Segurens B."/>
            <person name="Severin A.J."/>
            <person name="Sherrier D.J."/>
            <person name="Shi R."/>
            <person name="Sims S."/>
            <person name="Singer S.R."/>
            <person name="Sinharoy S."/>
            <person name="Sterck L."/>
            <person name="Viollet A."/>
            <person name="Wang B.B."/>
            <person name="Wang K."/>
            <person name="Wang M."/>
            <person name="Wang X."/>
            <person name="Warfsmann J."/>
            <person name="Weissenbach J."/>
            <person name="White D.D."/>
            <person name="White J.D."/>
            <person name="Wiley G.B."/>
            <person name="Wincker P."/>
            <person name="Xing Y."/>
            <person name="Yang L."/>
            <person name="Yao Z."/>
            <person name="Ying F."/>
            <person name="Zhai J."/>
            <person name="Zhou L."/>
            <person name="Zuber A."/>
            <person name="Denarie J."/>
            <person name="Dixon R.A."/>
            <person name="May G.D."/>
            <person name="Schwartz D.C."/>
            <person name="Rogers J."/>
            <person name="Quetier F."/>
            <person name="Town C.D."/>
            <person name="Roe B.A."/>
        </authorList>
    </citation>
    <scope>NUCLEOTIDE SEQUENCE [LARGE SCALE GENOMIC DNA]</scope>
    <source>
        <strain evidence="11">A17</strain>
        <strain evidence="12 13">cv. Jemalong A17</strain>
    </source>
</reference>
<protein>
    <recommendedName>
        <fullName evidence="9">mRNA export factor GLE1</fullName>
    </recommendedName>
    <alternativeName>
        <fullName evidence="10">Nucleoporin GLE1</fullName>
    </alternativeName>
</protein>
<evidence type="ECO:0000256" key="7">
    <source>
        <dbReference type="ARBA" id="ARBA00023132"/>
    </source>
</evidence>
<dbReference type="GO" id="GO:0015031">
    <property type="term" value="P:protein transport"/>
    <property type="evidence" value="ECO:0007669"/>
    <property type="project" value="UniProtKB-KW"/>
</dbReference>
<dbReference type="Proteomes" id="UP000002051">
    <property type="component" value="Unassembled WGS sequence"/>
</dbReference>
<dbReference type="Gene3D" id="1.25.40.510">
    <property type="entry name" value="GLE1-like"/>
    <property type="match status" value="2"/>
</dbReference>
<dbReference type="EMBL" id="CM001223">
    <property type="protein sequence ID" value="KEH22212.1"/>
    <property type="molecule type" value="Genomic_DNA"/>
</dbReference>
<keyword evidence="3" id="KW-0813">Transport</keyword>
<evidence type="ECO:0000256" key="9">
    <source>
        <dbReference type="ARBA" id="ARBA00026227"/>
    </source>
</evidence>
<gene>
    <name evidence="11" type="ordered locus">MTR_7g034350</name>
</gene>